<keyword evidence="3" id="KW-1185">Reference proteome</keyword>
<dbReference type="InterPro" id="IPR052922">
    <property type="entry name" value="Cytidylate_Kinase-2"/>
</dbReference>
<sequence length="185" mass="21517">MRRVLVVGISGAGKSTAARALERRLGLPFHELDALRFSGPGWAVDPDFVRETARLAGTERWVFDSLGYPEVRDLLWERADTVVWLDHPRHVVMRRVLLRSLRRSLLRERLFGGNREAWREWLRADHPAWWAWAQYGPRREEIARRARDPRFAPLRVVHLRTPRQAEAWLRAQGGPPGAQGRRPQA</sequence>
<evidence type="ECO:0000313" key="2">
    <source>
        <dbReference type="EMBL" id="GHI83664.1"/>
    </source>
</evidence>
<dbReference type="Gene3D" id="3.40.50.300">
    <property type="entry name" value="P-loop containing nucleotide triphosphate hydrolases"/>
    <property type="match status" value="1"/>
</dbReference>
<feature type="domain" description="ATPase AAA-type core" evidence="1">
    <location>
        <begin position="4"/>
        <end position="59"/>
    </location>
</feature>
<dbReference type="RefSeq" id="WP_037896397.1">
    <property type="nucleotide sequence ID" value="NZ_BNEE01000004.1"/>
</dbReference>
<dbReference type="PANTHER" id="PTHR37816">
    <property type="entry name" value="YALI0E33011P"/>
    <property type="match status" value="1"/>
</dbReference>
<dbReference type="SUPFAM" id="SSF52540">
    <property type="entry name" value="P-loop containing nucleoside triphosphate hydrolases"/>
    <property type="match status" value="1"/>
</dbReference>
<dbReference type="AlphaFoldDB" id="A0A919GXU1"/>
<protein>
    <recommendedName>
        <fullName evidence="1">ATPase AAA-type core domain-containing protein</fullName>
    </recommendedName>
</protein>
<proteinExistence type="predicted"/>
<dbReference type="OrthoDB" id="3199600at2"/>
<evidence type="ECO:0000259" key="1">
    <source>
        <dbReference type="Pfam" id="PF00004"/>
    </source>
</evidence>
<gene>
    <name evidence="2" type="ORF">Sxan_10280</name>
</gene>
<dbReference type="Pfam" id="PF00004">
    <property type="entry name" value="AAA"/>
    <property type="match status" value="1"/>
</dbReference>
<dbReference type="GO" id="GO:0016887">
    <property type="term" value="F:ATP hydrolysis activity"/>
    <property type="evidence" value="ECO:0007669"/>
    <property type="project" value="InterPro"/>
</dbReference>
<name>A0A919GXU1_9ACTN</name>
<dbReference type="Proteomes" id="UP000600026">
    <property type="component" value="Unassembled WGS sequence"/>
</dbReference>
<dbReference type="InterPro" id="IPR027417">
    <property type="entry name" value="P-loop_NTPase"/>
</dbReference>
<dbReference type="InterPro" id="IPR003959">
    <property type="entry name" value="ATPase_AAA_core"/>
</dbReference>
<reference evidence="2" key="1">
    <citation type="submission" date="2020-09" db="EMBL/GenBank/DDBJ databases">
        <title>Whole genome shotgun sequence of Streptomyces xanthophaeus NBRC 12829.</title>
        <authorList>
            <person name="Komaki H."/>
            <person name="Tamura T."/>
        </authorList>
    </citation>
    <scope>NUCLEOTIDE SEQUENCE</scope>
    <source>
        <strain evidence="2">NBRC 12829</strain>
    </source>
</reference>
<dbReference type="GO" id="GO:0005524">
    <property type="term" value="F:ATP binding"/>
    <property type="evidence" value="ECO:0007669"/>
    <property type="project" value="InterPro"/>
</dbReference>
<dbReference type="EMBL" id="BNEE01000004">
    <property type="protein sequence ID" value="GHI83664.1"/>
    <property type="molecule type" value="Genomic_DNA"/>
</dbReference>
<organism evidence="2 3">
    <name type="scientific">Streptomyces xanthophaeus</name>
    <dbReference type="NCBI Taxonomy" id="67385"/>
    <lineage>
        <taxon>Bacteria</taxon>
        <taxon>Bacillati</taxon>
        <taxon>Actinomycetota</taxon>
        <taxon>Actinomycetes</taxon>
        <taxon>Kitasatosporales</taxon>
        <taxon>Streptomycetaceae</taxon>
        <taxon>Streptomyces</taxon>
    </lineage>
</organism>
<accession>A0A919GXU1</accession>
<evidence type="ECO:0000313" key="3">
    <source>
        <dbReference type="Proteomes" id="UP000600026"/>
    </source>
</evidence>
<comment type="caution">
    <text evidence="2">The sequence shown here is derived from an EMBL/GenBank/DDBJ whole genome shotgun (WGS) entry which is preliminary data.</text>
</comment>
<dbReference type="PANTHER" id="PTHR37816:SF1">
    <property type="entry name" value="TOXIN"/>
    <property type="match status" value="1"/>
</dbReference>